<protein>
    <submittedName>
        <fullName evidence="1">Uncharacterized protein</fullName>
    </submittedName>
</protein>
<gene>
    <name evidence="1" type="ORF">S06H3_41127</name>
</gene>
<dbReference type="EMBL" id="BARV01025306">
    <property type="protein sequence ID" value="GAI42987.1"/>
    <property type="molecule type" value="Genomic_DNA"/>
</dbReference>
<reference evidence="1" key="1">
    <citation type="journal article" date="2014" name="Front. Microbiol.">
        <title>High frequency of phylogenetically diverse reductive dehalogenase-homologous genes in deep subseafloor sedimentary metagenomes.</title>
        <authorList>
            <person name="Kawai M."/>
            <person name="Futagami T."/>
            <person name="Toyoda A."/>
            <person name="Takaki Y."/>
            <person name="Nishi S."/>
            <person name="Hori S."/>
            <person name="Arai W."/>
            <person name="Tsubouchi T."/>
            <person name="Morono Y."/>
            <person name="Uchiyama I."/>
            <person name="Ito T."/>
            <person name="Fujiyama A."/>
            <person name="Inagaki F."/>
            <person name="Takami H."/>
        </authorList>
    </citation>
    <scope>NUCLEOTIDE SEQUENCE</scope>
    <source>
        <strain evidence="1">Expedition CK06-06</strain>
    </source>
</reference>
<evidence type="ECO:0000313" key="1">
    <source>
        <dbReference type="EMBL" id="GAI42987.1"/>
    </source>
</evidence>
<accession>X1NG48</accession>
<name>X1NG48_9ZZZZ</name>
<organism evidence="1">
    <name type="scientific">marine sediment metagenome</name>
    <dbReference type="NCBI Taxonomy" id="412755"/>
    <lineage>
        <taxon>unclassified sequences</taxon>
        <taxon>metagenomes</taxon>
        <taxon>ecological metagenomes</taxon>
    </lineage>
</organism>
<sequence length="83" mass="9476">MRVGMITPDLGVYGSVRRFVEIGNEMTKRGIDYILYIPAGKKWSGWIDYKQKYGDDILYAFSAGIGSCIFICDLHRSMGRNFL</sequence>
<comment type="caution">
    <text evidence="1">The sequence shown here is derived from an EMBL/GenBank/DDBJ whole genome shotgun (WGS) entry which is preliminary data.</text>
</comment>
<feature type="non-terminal residue" evidence="1">
    <location>
        <position position="83"/>
    </location>
</feature>
<proteinExistence type="predicted"/>
<dbReference type="AlphaFoldDB" id="X1NG48"/>